<accession>A0A9X7U5E3</accession>
<evidence type="ECO:0000313" key="4">
    <source>
        <dbReference type="Proteomes" id="UP000515377"/>
    </source>
</evidence>
<dbReference type="PROSITE" id="PS51257">
    <property type="entry name" value="PROKAR_LIPOPROTEIN"/>
    <property type="match status" value="1"/>
</dbReference>
<gene>
    <name evidence="3" type="ORF">H3V42_19110</name>
</gene>
<sequence length="465" mass="47621">MKRTAFGKAAVSSLMVATTMVGCTGAAFHPRSAAVKHANPGKPAEAAEKALAARDGAKAVQAAEAAVQAAPDNAQYRQLLGRAYVLDGRFVSAETAFTDAMTLGNRDSRTIVSLALVEVALGKNDAARDLLAANTDNVPAGDYGLALAMAGDPTEGVRILSAAIQDPSANARTRQNLAYAYALAGRWKDARLVAGLDLAPLAANQRIAQWAGMADPALAPQRVAALMGVTVNGADQGQPAVLALAPAAPDAAPVALAAASTEPAPVLDLPSGSPIEMAAVEPAPAAPALNTRIIETAVPASTPAPAVKAAPKPAPVRVAAKRDFFVEGPAAKAKPAKGKATPLAGPAARMQQVAYIKPVTTGASAWVVQLGAFNSPAVAKEKWTSMARVNGRIAAFPVLTSHATVNGRTFHRIAISGFGSRADAQTLCQSIKAQHGQCFVREGAPNATPQRWAVASTRGRQFASR</sequence>
<dbReference type="Gene3D" id="3.30.70.1070">
    <property type="entry name" value="Sporulation related repeat"/>
    <property type="match status" value="1"/>
</dbReference>
<dbReference type="Proteomes" id="UP000515377">
    <property type="component" value="Chromosome"/>
</dbReference>
<dbReference type="AlphaFoldDB" id="A0A9X7U5E3"/>
<keyword evidence="1" id="KW-0732">Signal</keyword>
<protein>
    <submittedName>
        <fullName evidence="3">SPOR domain-containing protein</fullName>
    </submittedName>
</protein>
<feature type="chain" id="PRO_5040937612" evidence="1">
    <location>
        <begin position="18"/>
        <end position="465"/>
    </location>
</feature>
<evidence type="ECO:0000259" key="2">
    <source>
        <dbReference type="PROSITE" id="PS51724"/>
    </source>
</evidence>
<dbReference type="Pfam" id="PF05036">
    <property type="entry name" value="SPOR"/>
    <property type="match status" value="1"/>
</dbReference>
<evidence type="ECO:0000256" key="1">
    <source>
        <dbReference type="SAM" id="SignalP"/>
    </source>
</evidence>
<feature type="domain" description="SPOR" evidence="2">
    <location>
        <begin position="360"/>
        <end position="444"/>
    </location>
</feature>
<dbReference type="InterPro" id="IPR036680">
    <property type="entry name" value="SPOR-like_sf"/>
</dbReference>
<dbReference type="EMBL" id="CP060122">
    <property type="protein sequence ID" value="QNG44001.1"/>
    <property type="molecule type" value="Genomic_DNA"/>
</dbReference>
<dbReference type="GO" id="GO:0042834">
    <property type="term" value="F:peptidoglycan binding"/>
    <property type="evidence" value="ECO:0007669"/>
    <property type="project" value="InterPro"/>
</dbReference>
<name>A0A9X7U5E3_SPHYA</name>
<proteinExistence type="predicted"/>
<feature type="signal peptide" evidence="1">
    <location>
        <begin position="1"/>
        <end position="17"/>
    </location>
</feature>
<dbReference type="Gene3D" id="1.25.40.10">
    <property type="entry name" value="Tetratricopeptide repeat domain"/>
    <property type="match status" value="1"/>
</dbReference>
<dbReference type="InterPro" id="IPR011990">
    <property type="entry name" value="TPR-like_helical_dom_sf"/>
</dbReference>
<dbReference type="SUPFAM" id="SSF48452">
    <property type="entry name" value="TPR-like"/>
    <property type="match status" value="1"/>
</dbReference>
<dbReference type="InterPro" id="IPR007730">
    <property type="entry name" value="SPOR-like_dom"/>
</dbReference>
<dbReference type="SUPFAM" id="SSF110997">
    <property type="entry name" value="Sporulation related repeat"/>
    <property type="match status" value="1"/>
</dbReference>
<organism evidence="3 4">
    <name type="scientific">Sphingobium yanoikuyae</name>
    <name type="common">Sphingomonas yanoikuyae</name>
    <dbReference type="NCBI Taxonomy" id="13690"/>
    <lineage>
        <taxon>Bacteria</taxon>
        <taxon>Pseudomonadati</taxon>
        <taxon>Pseudomonadota</taxon>
        <taxon>Alphaproteobacteria</taxon>
        <taxon>Sphingomonadales</taxon>
        <taxon>Sphingomonadaceae</taxon>
        <taxon>Sphingobium</taxon>
    </lineage>
</organism>
<dbReference type="PROSITE" id="PS51724">
    <property type="entry name" value="SPOR"/>
    <property type="match status" value="1"/>
</dbReference>
<reference evidence="3 4" key="1">
    <citation type="submission" date="2020-07" db="EMBL/GenBank/DDBJ databases">
        <title>Whole genome sequence of Sphingobium yanoikuyae A3.</title>
        <authorList>
            <person name="Han S.-S."/>
        </authorList>
    </citation>
    <scope>NUCLEOTIDE SEQUENCE [LARGE SCALE GENOMIC DNA]</scope>
    <source>
        <strain evidence="3 4">A3</strain>
    </source>
</reference>
<evidence type="ECO:0000313" key="3">
    <source>
        <dbReference type="EMBL" id="QNG44001.1"/>
    </source>
</evidence>